<feature type="transmembrane region" description="Helical" evidence="7">
    <location>
        <begin position="359"/>
        <end position="378"/>
    </location>
</feature>
<evidence type="ECO:0000256" key="7">
    <source>
        <dbReference type="SAM" id="Phobius"/>
    </source>
</evidence>
<evidence type="ECO:0000313" key="9">
    <source>
        <dbReference type="EnsemblMetazoa" id="G5029.1:cds"/>
    </source>
</evidence>
<evidence type="ECO:0000256" key="4">
    <source>
        <dbReference type="ARBA" id="ARBA00022692"/>
    </source>
</evidence>
<evidence type="ECO:0000259" key="8">
    <source>
        <dbReference type="PROSITE" id="PS50850"/>
    </source>
</evidence>
<dbReference type="InterPro" id="IPR036259">
    <property type="entry name" value="MFS_trans_sf"/>
</dbReference>
<feature type="transmembrane region" description="Helical" evidence="7">
    <location>
        <begin position="215"/>
        <end position="236"/>
    </location>
</feature>
<dbReference type="SUPFAM" id="SSF103473">
    <property type="entry name" value="MFS general substrate transporter"/>
    <property type="match status" value="1"/>
</dbReference>
<dbReference type="InterPro" id="IPR005828">
    <property type="entry name" value="MFS_sugar_transport-like"/>
</dbReference>
<feature type="transmembrane region" description="Helical" evidence="7">
    <location>
        <begin position="63"/>
        <end position="85"/>
    </location>
</feature>
<comment type="similarity">
    <text evidence="2">Belongs to the major facilitator superfamily.</text>
</comment>
<feature type="transmembrane region" description="Helical" evidence="7">
    <location>
        <begin position="415"/>
        <end position="439"/>
    </location>
</feature>
<feature type="transmembrane region" description="Helical" evidence="7">
    <location>
        <begin position="327"/>
        <end position="347"/>
    </location>
</feature>
<keyword evidence="3" id="KW-0813">Transport</keyword>
<dbReference type="OrthoDB" id="10262656at2759"/>
<dbReference type="InterPro" id="IPR020846">
    <property type="entry name" value="MFS_dom"/>
</dbReference>
<feature type="transmembrane region" description="Helical" evidence="7">
    <location>
        <begin position="97"/>
        <end position="121"/>
    </location>
</feature>
<proteinExistence type="inferred from homology"/>
<keyword evidence="5 7" id="KW-1133">Transmembrane helix</keyword>
<dbReference type="Gene3D" id="1.20.1250.20">
    <property type="entry name" value="MFS general substrate transporter like domains"/>
    <property type="match status" value="1"/>
</dbReference>
<dbReference type="GO" id="GO:0016020">
    <property type="term" value="C:membrane"/>
    <property type="evidence" value="ECO:0007669"/>
    <property type="project" value="UniProtKB-SubCell"/>
</dbReference>
<dbReference type="Pfam" id="PF00083">
    <property type="entry name" value="Sugar_tr"/>
    <property type="match status" value="1"/>
</dbReference>
<evidence type="ECO:0000256" key="2">
    <source>
        <dbReference type="ARBA" id="ARBA00008335"/>
    </source>
</evidence>
<dbReference type="AlphaFoldDB" id="A0A8W8N7W8"/>
<keyword evidence="10" id="KW-1185">Reference proteome</keyword>
<name>A0A8W8N7W8_MAGGI</name>
<evidence type="ECO:0000256" key="3">
    <source>
        <dbReference type="ARBA" id="ARBA00022448"/>
    </source>
</evidence>
<organism evidence="9 10">
    <name type="scientific">Magallana gigas</name>
    <name type="common">Pacific oyster</name>
    <name type="synonym">Crassostrea gigas</name>
    <dbReference type="NCBI Taxonomy" id="29159"/>
    <lineage>
        <taxon>Eukaryota</taxon>
        <taxon>Metazoa</taxon>
        <taxon>Spiralia</taxon>
        <taxon>Lophotrochozoa</taxon>
        <taxon>Mollusca</taxon>
        <taxon>Bivalvia</taxon>
        <taxon>Autobranchia</taxon>
        <taxon>Pteriomorphia</taxon>
        <taxon>Ostreida</taxon>
        <taxon>Ostreoidea</taxon>
        <taxon>Ostreidae</taxon>
        <taxon>Magallana</taxon>
    </lineage>
</organism>
<protein>
    <recommendedName>
        <fullName evidence="8">Major facilitator superfamily (MFS) profile domain-containing protein</fullName>
    </recommendedName>
</protein>
<dbReference type="EnsemblMetazoa" id="G5029.1">
    <property type="protein sequence ID" value="G5029.1:cds"/>
    <property type="gene ID" value="G5029"/>
</dbReference>
<accession>A0A8W8N7W8</accession>
<evidence type="ECO:0000256" key="5">
    <source>
        <dbReference type="ARBA" id="ARBA00022989"/>
    </source>
</evidence>
<reference evidence="9" key="1">
    <citation type="submission" date="2022-08" db="UniProtKB">
        <authorList>
            <consortium name="EnsemblMetazoa"/>
        </authorList>
    </citation>
    <scope>IDENTIFICATION</scope>
    <source>
        <strain evidence="9">05x7-T-G4-1.051#20</strain>
    </source>
</reference>
<dbReference type="OMA" id="LWIAYFM"/>
<keyword evidence="6 7" id="KW-0472">Membrane</keyword>
<feature type="transmembrane region" description="Helical" evidence="7">
    <location>
        <begin position="445"/>
        <end position="465"/>
    </location>
</feature>
<dbReference type="GO" id="GO:0022857">
    <property type="term" value="F:transmembrane transporter activity"/>
    <property type="evidence" value="ECO:0007669"/>
    <property type="project" value="InterPro"/>
</dbReference>
<evidence type="ECO:0000256" key="6">
    <source>
        <dbReference type="ARBA" id="ARBA00023136"/>
    </source>
</evidence>
<sequence>MSKDEERVFITEEDGSDGVCWMQSQTVDNEEDEALTNKHNDRKITTLDDLISNIKFGSLHLKMLITTGGAYFAVCAEIVVVVFLSNLVKKEWNLDKFIFSLLPLGSGIGGILGECTFGIFSDKFGRKWPFAIAVSLVALFGIASAFAPSFMVLVVLRSCVSVGNGAVSSIVFVYLLEFLPQKNRGKCMVGVTFCGALGAVYAGGMAWWLLEGHSWRTFVAACSAPAFIVGVLAFCLTEESPRFLFISGKTYRGRKVLQKMINEPLAWQGEIECPPLEKRGQILDLFTPGNGWKTFNLGVVWFLQAAGYWGVTMYLPEYMGSQGVDPYFNMFTIFIGELPGLCLAMILIEPYMLGRIRCLQLFSFSTCVSLILFAFVKLDFLKAVFVIVCYFFMVPIYSILSTYTPEVYPTVIRSTAMATMYMVIEIPGLVTPFVGEYLLSSSINWLYPVVWAGVFLLQSIAVCGLPSETAGKALKDSQKETLMEDVAETSIS</sequence>
<evidence type="ECO:0000256" key="1">
    <source>
        <dbReference type="ARBA" id="ARBA00004141"/>
    </source>
</evidence>
<keyword evidence="4 7" id="KW-0812">Transmembrane</keyword>
<feature type="transmembrane region" description="Helical" evidence="7">
    <location>
        <begin position="128"/>
        <end position="148"/>
    </location>
</feature>
<feature type="transmembrane region" description="Helical" evidence="7">
    <location>
        <begin position="384"/>
        <end position="403"/>
    </location>
</feature>
<feature type="transmembrane region" description="Helical" evidence="7">
    <location>
        <begin position="154"/>
        <end position="176"/>
    </location>
</feature>
<dbReference type="PANTHER" id="PTHR23511:SF5">
    <property type="entry name" value="MAJOR FACILITATOR-TYPE TRANSPORTER HXNZ-RELATED"/>
    <property type="match status" value="1"/>
</dbReference>
<dbReference type="PROSITE" id="PS50850">
    <property type="entry name" value="MFS"/>
    <property type="match status" value="1"/>
</dbReference>
<comment type="subcellular location">
    <subcellularLocation>
        <location evidence="1">Membrane</location>
        <topology evidence="1">Multi-pass membrane protein</topology>
    </subcellularLocation>
</comment>
<feature type="transmembrane region" description="Helical" evidence="7">
    <location>
        <begin position="295"/>
        <end position="315"/>
    </location>
</feature>
<feature type="domain" description="Major facilitator superfamily (MFS) profile" evidence="8">
    <location>
        <begin position="63"/>
        <end position="470"/>
    </location>
</feature>
<dbReference type="Proteomes" id="UP000005408">
    <property type="component" value="Unassembled WGS sequence"/>
</dbReference>
<dbReference type="PANTHER" id="PTHR23511">
    <property type="entry name" value="SYNAPTIC VESICLE GLYCOPROTEIN 2"/>
    <property type="match status" value="1"/>
</dbReference>
<evidence type="ECO:0000313" key="10">
    <source>
        <dbReference type="Proteomes" id="UP000005408"/>
    </source>
</evidence>
<feature type="transmembrane region" description="Helical" evidence="7">
    <location>
        <begin position="188"/>
        <end position="209"/>
    </location>
</feature>